<organism evidence="1 2">
    <name type="scientific">Capnocytophaga cynodegmi</name>
    <dbReference type="NCBI Taxonomy" id="28189"/>
    <lineage>
        <taxon>Bacteria</taxon>
        <taxon>Pseudomonadati</taxon>
        <taxon>Bacteroidota</taxon>
        <taxon>Flavobacteriia</taxon>
        <taxon>Flavobacteriales</taxon>
        <taxon>Flavobacteriaceae</taxon>
        <taxon>Capnocytophaga</taxon>
    </lineage>
</organism>
<dbReference type="Proteomes" id="UP000242855">
    <property type="component" value="Chromosome"/>
</dbReference>
<evidence type="ECO:0000313" key="1">
    <source>
        <dbReference type="EMBL" id="ATA67282.1"/>
    </source>
</evidence>
<protein>
    <submittedName>
        <fullName evidence="1">Uncharacterized protein</fullName>
    </submittedName>
</protein>
<evidence type="ECO:0000313" key="2">
    <source>
        <dbReference type="Proteomes" id="UP000242855"/>
    </source>
</evidence>
<dbReference type="EMBL" id="CP022378">
    <property type="protein sequence ID" value="ATA67282.1"/>
    <property type="molecule type" value="Genomic_DNA"/>
</dbReference>
<name>A0A286NTE7_9FLAO</name>
<dbReference type="RefSeq" id="WP_095897390.1">
    <property type="nucleotide sequence ID" value="NZ_CP022378.1"/>
</dbReference>
<dbReference type="KEGG" id="ccyn:CGC48_00795"/>
<gene>
    <name evidence="1" type="ORF">CGC48_00795</name>
</gene>
<sequence>MAKQEMLASVEAQIRKDIPRLMEFKEGFIIENNNTQVKLLSSNYEFDEECIVHLFVNTEIFWYLTDEDLKECKFIGHDIMLNDVFQWLFLNDNLHDIRHIFIDGTLIPKSGIIDYGLHINFDSPYLKNQPTIFIDFLYNISNKLKA</sequence>
<proteinExistence type="predicted"/>
<accession>A0A286NTE7</accession>
<dbReference type="AlphaFoldDB" id="A0A286NTE7"/>
<dbReference type="GeneID" id="96780331"/>
<reference evidence="1 2" key="1">
    <citation type="journal article" date="2017" name="Genome Announc.">
        <title>Twelve Complete Reference Genomes of Clinical Isolates in the Capnocytophaga Genus.</title>
        <authorList>
            <person name="Villarma A."/>
            <person name="Gulvik C.A."/>
            <person name="Rowe L.A."/>
            <person name="Sheth M."/>
            <person name="Juieng P."/>
            <person name="Nicholson A.C."/>
            <person name="Loparev V.N."/>
            <person name="McQuiston J.R."/>
        </authorList>
    </citation>
    <scope>NUCLEOTIDE SEQUENCE [LARGE SCALE GENOMIC DNA]</scope>
    <source>
        <strain evidence="1 2">G7591</strain>
    </source>
</reference>